<dbReference type="EMBL" id="JH431612">
    <property type="status" value="NOT_ANNOTATED_CDS"/>
    <property type="molecule type" value="Genomic_DNA"/>
</dbReference>
<dbReference type="GO" id="GO:0071513">
    <property type="term" value="C:phosphopantothenoylcysteine decarboxylase complex"/>
    <property type="evidence" value="ECO:0007669"/>
    <property type="project" value="TreeGrafter"/>
</dbReference>
<dbReference type="AlphaFoldDB" id="T1IWE8"/>
<name>T1IWE8_STRMM</name>
<dbReference type="FunFam" id="3.40.50.1950:FF:000004">
    <property type="entry name" value="Phosphopantothenoylcysteine decarboxylase"/>
    <property type="match status" value="1"/>
</dbReference>
<evidence type="ECO:0000256" key="2">
    <source>
        <dbReference type="ARBA" id="ARBA00038350"/>
    </source>
</evidence>
<feature type="domain" description="Flavoprotein" evidence="6">
    <location>
        <begin position="20"/>
        <end position="198"/>
    </location>
</feature>
<comment type="function">
    <text evidence="3">Catalyzes the decarboxylation of the cysteine moiety of 4-phosphopantothenoylcysteine to form 4'-phosphopantotheine and this reaction forms part of the biosynthesis of coenzyme A.</text>
</comment>
<proteinExistence type="inferred from homology"/>
<dbReference type="Proteomes" id="UP000014500">
    <property type="component" value="Unassembled WGS sequence"/>
</dbReference>
<dbReference type="SUPFAM" id="SSF52507">
    <property type="entry name" value="Homo-oligomeric flavin-containing Cys decarboxylases, HFCD"/>
    <property type="match status" value="1"/>
</dbReference>
<dbReference type="OMA" id="KGLACGD"/>
<evidence type="ECO:0000256" key="5">
    <source>
        <dbReference type="ARBA" id="ARBA00082063"/>
    </source>
</evidence>
<organism evidence="7 8">
    <name type="scientific">Strigamia maritima</name>
    <name type="common">European centipede</name>
    <name type="synonym">Geophilus maritimus</name>
    <dbReference type="NCBI Taxonomy" id="126957"/>
    <lineage>
        <taxon>Eukaryota</taxon>
        <taxon>Metazoa</taxon>
        <taxon>Ecdysozoa</taxon>
        <taxon>Arthropoda</taxon>
        <taxon>Myriapoda</taxon>
        <taxon>Chilopoda</taxon>
        <taxon>Pleurostigmophora</taxon>
        <taxon>Geophilomorpha</taxon>
        <taxon>Linotaeniidae</taxon>
        <taxon>Strigamia</taxon>
    </lineage>
</organism>
<keyword evidence="1" id="KW-0173">Coenzyme A biosynthesis</keyword>
<dbReference type="eggNOG" id="KOG0672">
    <property type="taxonomic scope" value="Eukaryota"/>
</dbReference>
<dbReference type="GO" id="GO:0004633">
    <property type="term" value="F:phosphopantothenoylcysteine decarboxylase activity"/>
    <property type="evidence" value="ECO:0007669"/>
    <property type="project" value="TreeGrafter"/>
</dbReference>
<reference evidence="7" key="2">
    <citation type="submission" date="2015-02" db="UniProtKB">
        <authorList>
            <consortium name="EnsemblMetazoa"/>
        </authorList>
    </citation>
    <scope>IDENTIFICATION</scope>
</reference>
<protein>
    <recommendedName>
        <fullName evidence="4">Phosphopantothenoylcysteine decarboxylase</fullName>
    </recommendedName>
    <alternativeName>
        <fullName evidence="5">CoaC</fullName>
    </alternativeName>
</protein>
<comment type="similarity">
    <text evidence="2">Belongs to the HFCD (homooligomeric flavin containing Cys decarboxylase) superfamily.</text>
</comment>
<accession>T1IWE8</accession>
<evidence type="ECO:0000256" key="4">
    <source>
        <dbReference type="ARBA" id="ARBA00070201"/>
    </source>
</evidence>
<dbReference type="PANTHER" id="PTHR14359:SF6">
    <property type="entry name" value="PHOSPHOPANTOTHENOYLCYSTEINE DECARBOXYLASE"/>
    <property type="match status" value="1"/>
</dbReference>
<evidence type="ECO:0000256" key="3">
    <source>
        <dbReference type="ARBA" id="ARBA00056708"/>
    </source>
</evidence>
<dbReference type="PANTHER" id="PTHR14359">
    <property type="entry name" value="HOMO-OLIGOMERIC FLAVIN CONTAINING CYS DECARBOXYLASE FAMILY"/>
    <property type="match status" value="1"/>
</dbReference>
<dbReference type="EnsemblMetazoa" id="SMAR005515-RA">
    <property type="protein sequence ID" value="SMAR005515-PA"/>
    <property type="gene ID" value="SMAR005515"/>
</dbReference>
<dbReference type="Gene3D" id="3.40.50.1950">
    <property type="entry name" value="Flavin prenyltransferase-like"/>
    <property type="match status" value="1"/>
</dbReference>
<dbReference type="InterPro" id="IPR036551">
    <property type="entry name" value="Flavin_trans-like"/>
</dbReference>
<evidence type="ECO:0000313" key="7">
    <source>
        <dbReference type="EnsemblMetazoa" id="SMAR005515-PA"/>
    </source>
</evidence>
<dbReference type="PhylomeDB" id="T1IWE8"/>
<evidence type="ECO:0000256" key="1">
    <source>
        <dbReference type="ARBA" id="ARBA00022993"/>
    </source>
</evidence>
<dbReference type="STRING" id="126957.T1IWE8"/>
<dbReference type="HOGENOM" id="CLU_033319_3_2_1"/>
<evidence type="ECO:0000259" key="6">
    <source>
        <dbReference type="Pfam" id="PF02441"/>
    </source>
</evidence>
<reference evidence="8" key="1">
    <citation type="submission" date="2011-05" db="EMBL/GenBank/DDBJ databases">
        <authorList>
            <person name="Richards S.R."/>
            <person name="Qu J."/>
            <person name="Jiang H."/>
            <person name="Jhangiani S.N."/>
            <person name="Agravi P."/>
            <person name="Goodspeed R."/>
            <person name="Gross S."/>
            <person name="Mandapat C."/>
            <person name="Jackson L."/>
            <person name="Mathew T."/>
            <person name="Pu L."/>
            <person name="Thornton R."/>
            <person name="Saada N."/>
            <person name="Wilczek-Boney K.B."/>
            <person name="Lee S."/>
            <person name="Kovar C."/>
            <person name="Wu Y."/>
            <person name="Scherer S.E."/>
            <person name="Worley K.C."/>
            <person name="Muzny D.M."/>
            <person name="Gibbs R."/>
        </authorList>
    </citation>
    <scope>NUCLEOTIDE SEQUENCE</scope>
    <source>
        <strain evidence="8">Brora</strain>
    </source>
</reference>
<keyword evidence="8" id="KW-1185">Reference proteome</keyword>
<evidence type="ECO:0000313" key="8">
    <source>
        <dbReference type="Proteomes" id="UP000014500"/>
    </source>
</evidence>
<sequence>MMEKASTSSPEEITDIKPYRVLIGCTGSVASVKIPKLVDELIAVKLNKCLEIQILSTEHSLHFFDPSTLPVRLYRDKDEWDTWKTMKDPVLHIELRRWADLFVIAPLDANTLAKMANGMCDNLITCVARAWDPKKPLLFCPAMNTFMWEHPLTAVHIDNMKKLGYVEIPVVKKTLACGDTGYGAMAEVSTIVSEVVNALGNKM</sequence>
<dbReference type="GO" id="GO:0015937">
    <property type="term" value="P:coenzyme A biosynthetic process"/>
    <property type="evidence" value="ECO:0007669"/>
    <property type="project" value="UniProtKB-KW"/>
</dbReference>
<dbReference type="InterPro" id="IPR003382">
    <property type="entry name" value="Flavoprotein"/>
</dbReference>
<dbReference type="Pfam" id="PF02441">
    <property type="entry name" value="Flavoprotein"/>
    <property type="match status" value="1"/>
</dbReference>
<dbReference type="GO" id="GO:0010181">
    <property type="term" value="F:FMN binding"/>
    <property type="evidence" value="ECO:0007669"/>
    <property type="project" value="TreeGrafter"/>
</dbReference>